<evidence type="ECO:0000259" key="8">
    <source>
        <dbReference type="Pfam" id="PF04042"/>
    </source>
</evidence>
<proteinExistence type="inferred from homology"/>
<keyword evidence="4" id="KW-0238">DNA-binding</keyword>
<dbReference type="Gene3D" id="1.10.8.60">
    <property type="match status" value="1"/>
</dbReference>
<name>A0AAV2Z8E1_9STRA</name>
<gene>
    <name evidence="10" type="ORF">N0F65_006835</name>
</gene>
<dbReference type="GO" id="GO:0003677">
    <property type="term" value="F:DNA binding"/>
    <property type="evidence" value="ECO:0007669"/>
    <property type="project" value="UniProtKB-KW"/>
</dbReference>
<dbReference type="InterPro" id="IPR007185">
    <property type="entry name" value="DNA_pol_a/d/e_bsu"/>
</dbReference>
<evidence type="ECO:0000259" key="9">
    <source>
        <dbReference type="Pfam" id="PF12213"/>
    </source>
</evidence>
<sequence>MGRKQRIGKSAVVCADCGVSSEDATFSRNQLAKADPRCADCVEKFQQLGQLQQAERLKRCVQCFQDLPKDQFSKRQYVSLEGKCVACVTLLEAQADSSDSKNATKWTYDRYYRCCHRGKTGGVGVRSKFNVASPLIGSIPLGRVFRATDVIANEQGDPMVKVMDLSCVDSNTSEQSEKKSKQREGWVPCRSIRNEIYVEPHPGPFREMRFYRCVIEGCKARAEPDFALPELGFLLYGDVVEVTESFISSDGVVFLKLATRYFDGPAWVVERTLDNESVLNVVEGPSTQRAQYRCVQESGAPMRREPSLDSPPVGRIACGRVVTAVERWLSQQRQLFLKIENVLPAPTSSPSAAAEGSSGNEDRSAWVIETSTCCASVMLKVAGGNPPRPSRRGGAVFGFGGNGDRSTAGSATMPTTKQVFRACKLQGLSLHSDAIKRLADELNNEPSLELDDVLYAIKNSIDKSKMTTSVVTLEALESALDTLLAVSADNNYEQIQVFNAFETPRLHYNTHNSSYELRADRHRRIHGTAEDRIQLLRHRFQMVDLRVRRNKMFSPPAVALSNGAEFIELSKIESLLGVTGIKRVVGMLGQDERKRLFLEDLTSRIYIDLSNATYTDGLFTINCVVLVEGEVIDDVLHVHSMGFPPPETKQKSLTILSGIDPLGIEVSAQQLEQIRALEASDHHATFIVLSDVHLDDPQVMKHLDILFQGLESVLPTLFILMGDFTSTPVGGGAGSNTLRDLKEYLDDLGNIILKYPRLAEFSRFVLVPGPNDPGSSRALPRHPLPDFCTRDLIRKIPNITCATNPCRIRYYTQDIVIFREDQHQKMHRHALLPVVQDQTAMDDAEQGTPDDDMGGSEPEAGNASNDDTDEERENAQERVHASSSRQVDISKHLVKTLIDQAHLSPLPLMACPINWAYDDSLQLFPLPDVVRDTVMYDLRVWWIHETHWTTPCTVDPWRFHRTVSAWLFLRRRLPSRSIPRRLFLCSLSTNHIRDRVQSRRMNE</sequence>
<comment type="similarity">
    <text evidence="2">Belongs to the DNA polymerase epsilon subunit B family.</text>
</comment>
<comment type="caution">
    <text evidence="10">The sequence shown here is derived from an EMBL/GenBank/DDBJ whole genome shotgun (WGS) entry which is preliminary data.</text>
</comment>
<feature type="region of interest" description="Disordered" evidence="7">
    <location>
        <begin position="833"/>
        <end position="886"/>
    </location>
</feature>
<protein>
    <recommendedName>
        <fullName evidence="6">DNA polymerase II subunit 2</fullName>
    </recommendedName>
</protein>
<evidence type="ECO:0000256" key="5">
    <source>
        <dbReference type="ARBA" id="ARBA00023242"/>
    </source>
</evidence>
<evidence type="ECO:0000256" key="2">
    <source>
        <dbReference type="ARBA" id="ARBA00009560"/>
    </source>
</evidence>
<evidence type="ECO:0000256" key="1">
    <source>
        <dbReference type="ARBA" id="ARBA00004123"/>
    </source>
</evidence>
<dbReference type="InterPro" id="IPR024639">
    <property type="entry name" value="DNA_pol_e_bsu_N"/>
</dbReference>
<keyword evidence="3" id="KW-0235">DNA replication</keyword>
<feature type="domain" description="DNA polymerase alpha/delta/epsilon subunit B" evidence="8">
    <location>
        <begin position="686"/>
        <end position="930"/>
    </location>
</feature>
<keyword evidence="5" id="KW-0539">Nucleus</keyword>
<dbReference type="EMBL" id="DAKRPA010000017">
    <property type="protein sequence ID" value="DBA03656.1"/>
    <property type="molecule type" value="Genomic_DNA"/>
</dbReference>
<evidence type="ECO:0000256" key="3">
    <source>
        <dbReference type="ARBA" id="ARBA00022705"/>
    </source>
</evidence>
<organism evidence="10 11">
    <name type="scientific">Lagenidium giganteum</name>
    <dbReference type="NCBI Taxonomy" id="4803"/>
    <lineage>
        <taxon>Eukaryota</taxon>
        <taxon>Sar</taxon>
        <taxon>Stramenopiles</taxon>
        <taxon>Oomycota</taxon>
        <taxon>Peronosporomycetes</taxon>
        <taxon>Pythiales</taxon>
        <taxon>Pythiaceae</taxon>
    </lineage>
</organism>
<reference evidence="10" key="1">
    <citation type="submission" date="2022-11" db="EMBL/GenBank/DDBJ databases">
        <authorList>
            <person name="Morgan W.R."/>
            <person name="Tartar A."/>
        </authorList>
    </citation>
    <scope>NUCLEOTIDE SEQUENCE</scope>
    <source>
        <strain evidence="10">ARSEF 373</strain>
    </source>
</reference>
<keyword evidence="11" id="KW-1185">Reference proteome</keyword>
<dbReference type="GO" id="GO:0006261">
    <property type="term" value="P:DNA-templated DNA replication"/>
    <property type="evidence" value="ECO:0007669"/>
    <property type="project" value="InterPro"/>
</dbReference>
<dbReference type="PANTHER" id="PTHR12708:SF0">
    <property type="entry name" value="DNA POLYMERASE EPSILON SUBUNIT 2"/>
    <property type="match status" value="1"/>
</dbReference>
<evidence type="ECO:0000256" key="6">
    <source>
        <dbReference type="ARBA" id="ARBA00032930"/>
    </source>
</evidence>
<dbReference type="GO" id="GO:0042276">
    <property type="term" value="P:error-prone translesion synthesis"/>
    <property type="evidence" value="ECO:0007669"/>
    <property type="project" value="TreeGrafter"/>
</dbReference>
<dbReference type="Proteomes" id="UP001146120">
    <property type="component" value="Unassembled WGS sequence"/>
</dbReference>
<dbReference type="PANTHER" id="PTHR12708">
    <property type="entry name" value="DNA POLYMERASE EPSILON SUBUNIT B"/>
    <property type="match status" value="1"/>
</dbReference>
<evidence type="ECO:0000313" key="11">
    <source>
        <dbReference type="Proteomes" id="UP001146120"/>
    </source>
</evidence>
<dbReference type="Pfam" id="PF12213">
    <property type="entry name" value="Dpoe2NT"/>
    <property type="match status" value="1"/>
</dbReference>
<evidence type="ECO:0000256" key="4">
    <source>
        <dbReference type="ARBA" id="ARBA00023125"/>
    </source>
</evidence>
<feature type="domain" description="DNA polymerase epsilon subunit B N-terminal" evidence="9">
    <location>
        <begin position="416"/>
        <end position="481"/>
    </location>
</feature>
<feature type="region of interest" description="Disordered" evidence="7">
    <location>
        <begin position="384"/>
        <end position="412"/>
    </location>
</feature>
<dbReference type="AlphaFoldDB" id="A0AAV2Z8E1"/>
<evidence type="ECO:0000256" key="7">
    <source>
        <dbReference type="SAM" id="MobiDB-lite"/>
    </source>
</evidence>
<reference evidence="10" key="2">
    <citation type="journal article" date="2023" name="Microbiol Resour">
        <title>Decontamination and Annotation of the Draft Genome Sequence of the Oomycete Lagenidium giganteum ARSEF 373.</title>
        <authorList>
            <person name="Morgan W.R."/>
            <person name="Tartar A."/>
        </authorList>
    </citation>
    <scope>NUCLEOTIDE SEQUENCE</scope>
    <source>
        <strain evidence="10">ARSEF 373</strain>
    </source>
</reference>
<dbReference type="InterPro" id="IPR016266">
    <property type="entry name" value="POLE2"/>
</dbReference>
<accession>A0AAV2Z8E1</accession>
<feature type="compositionally biased region" description="Acidic residues" evidence="7">
    <location>
        <begin position="840"/>
        <end position="854"/>
    </location>
</feature>
<comment type="subcellular location">
    <subcellularLocation>
        <location evidence="1">Nucleus</location>
    </subcellularLocation>
</comment>
<dbReference type="Pfam" id="PF04042">
    <property type="entry name" value="DNA_pol_E_B"/>
    <property type="match status" value="1"/>
</dbReference>
<dbReference type="GO" id="GO:0008622">
    <property type="term" value="C:epsilon DNA polymerase complex"/>
    <property type="evidence" value="ECO:0007669"/>
    <property type="project" value="InterPro"/>
</dbReference>
<evidence type="ECO:0000313" key="10">
    <source>
        <dbReference type="EMBL" id="DBA03656.1"/>
    </source>
</evidence>